<evidence type="ECO:0000313" key="2">
    <source>
        <dbReference type="EMBL" id="KAG6943334.1"/>
    </source>
</evidence>
<reference evidence="2" key="1">
    <citation type="submission" date="2021-01" db="EMBL/GenBank/DDBJ databases">
        <title>Phytophthora aleatoria, a newly-described species from Pinus radiata is distinct from Phytophthora cactorum isolates based on comparative genomics.</title>
        <authorList>
            <person name="Mcdougal R."/>
            <person name="Panda P."/>
            <person name="Williams N."/>
            <person name="Studholme D.J."/>
        </authorList>
    </citation>
    <scope>NUCLEOTIDE SEQUENCE</scope>
    <source>
        <strain evidence="2">NZFS 4037</strain>
    </source>
</reference>
<organism evidence="2 3">
    <name type="scientific">Phytophthora aleatoria</name>
    <dbReference type="NCBI Taxonomy" id="2496075"/>
    <lineage>
        <taxon>Eukaryota</taxon>
        <taxon>Sar</taxon>
        <taxon>Stramenopiles</taxon>
        <taxon>Oomycota</taxon>
        <taxon>Peronosporomycetes</taxon>
        <taxon>Peronosporales</taxon>
        <taxon>Peronosporaceae</taxon>
        <taxon>Phytophthora</taxon>
    </lineage>
</organism>
<dbReference type="Proteomes" id="UP000709295">
    <property type="component" value="Unassembled WGS sequence"/>
</dbReference>
<sequence length="85" mass="9593">MVHDTFGHRQHVQHALITDERADTLRLAIGQFEKCNSGWRGIQCIVVDKGFTGIAVFTSEIPQARILLCQFHAVKYLQDRVAKTG</sequence>
<keyword evidence="3" id="KW-1185">Reference proteome</keyword>
<dbReference type="PANTHER" id="PTHR31569">
    <property type="entry name" value="SWIM-TYPE DOMAIN-CONTAINING PROTEIN"/>
    <property type="match status" value="1"/>
</dbReference>
<gene>
    <name evidence="2" type="ORF">JG688_00017657</name>
</gene>
<name>A0A8J5ISD2_9STRA</name>
<dbReference type="EMBL" id="JAENGY010002753">
    <property type="protein sequence ID" value="KAG6943334.1"/>
    <property type="molecule type" value="Genomic_DNA"/>
</dbReference>
<dbReference type="PANTHER" id="PTHR31569:SF4">
    <property type="entry name" value="SWIM-TYPE DOMAIN-CONTAINING PROTEIN"/>
    <property type="match status" value="1"/>
</dbReference>
<dbReference type="Pfam" id="PF21056">
    <property type="entry name" value="ZSWIM1-3_RNaseH-like"/>
    <property type="match status" value="1"/>
</dbReference>
<proteinExistence type="predicted"/>
<evidence type="ECO:0000313" key="3">
    <source>
        <dbReference type="Proteomes" id="UP000709295"/>
    </source>
</evidence>
<dbReference type="InterPro" id="IPR052579">
    <property type="entry name" value="Zinc_finger_SWIM"/>
</dbReference>
<comment type="caution">
    <text evidence="2">The sequence shown here is derived from an EMBL/GenBank/DDBJ whole genome shotgun (WGS) entry which is preliminary data.</text>
</comment>
<feature type="domain" description="ZSWIM1/3 RNaseH-like" evidence="1">
    <location>
        <begin position="1"/>
        <end position="67"/>
    </location>
</feature>
<accession>A0A8J5ISD2</accession>
<protein>
    <recommendedName>
        <fullName evidence="1">ZSWIM1/3 RNaseH-like domain-containing protein</fullName>
    </recommendedName>
</protein>
<dbReference type="AlphaFoldDB" id="A0A8J5ISD2"/>
<dbReference type="InterPro" id="IPR048324">
    <property type="entry name" value="ZSWIM1-3_RNaseH-like"/>
</dbReference>
<evidence type="ECO:0000259" key="1">
    <source>
        <dbReference type="Pfam" id="PF21056"/>
    </source>
</evidence>